<feature type="transmembrane region" description="Helical" evidence="1">
    <location>
        <begin position="232"/>
        <end position="262"/>
    </location>
</feature>
<feature type="transmembrane region" description="Helical" evidence="1">
    <location>
        <begin position="36"/>
        <end position="69"/>
    </location>
</feature>
<organism evidence="2 3">
    <name type="scientific">Simkania negevensis (strain ATCC VR-1471 / DSM 27360 / Z)</name>
    <dbReference type="NCBI Taxonomy" id="331113"/>
    <lineage>
        <taxon>Bacteria</taxon>
        <taxon>Pseudomonadati</taxon>
        <taxon>Chlamydiota</taxon>
        <taxon>Chlamydiia</taxon>
        <taxon>Parachlamydiales</taxon>
        <taxon>Simkaniaceae</taxon>
        <taxon>Simkania</taxon>
    </lineage>
</organism>
<dbReference type="Proteomes" id="UP000000496">
    <property type="component" value="Chromosome gsn.131"/>
</dbReference>
<keyword evidence="1" id="KW-0812">Transmembrane</keyword>
<dbReference type="OrthoDB" id="9819191at2"/>
<sequence length="511" mass="57283">MELVSSSNFSLISLAELVTFTAFETPKQYLPITGHLIGRVVGVALLSVAAALEIVAHTILIFPAILYAIGKSVYQRELDFTLPWQHLQRIQNAVYPLFFGSAFAFIHPYAGLYTTEQTDKIAVLGMLGSNLYNSTETPCSPVHSLSIIERIATKIQTVEKEGKKIEIFPETHLNAVRCAIEYEKGFQQLQAQEFLYKLTNLNLYVMGAIHGAIEESYMSVVQKESLKRLSGILIPFLGTIDLIMGLALQTFFLTTGVCHWISGRGPTYTEVTANPLLHVEFFIQTTLKTVGLLIGNCIWFIHPLSGFKVSLLPGTAFFNLQLSSWLAKLESSLKNGKEGAIETIPILLGNGEASVLSIPSHSMHKTYLTIKKVDGKFDLYWTNRPNVKIIVGLSLEETLEQVHLMIKERYPFMDIEKMMEYPVRSKEPKFAEIKSFNIPGQGSHTNCVVSNLFGMLETLDQVEGIDESVRAVRYRAIRDALIQEYGFYKYDFYPFKPSGISGFFNSSDKPI</sequence>
<evidence type="ECO:0000256" key="1">
    <source>
        <dbReference type="SAM" id="Phobius"/>
    </source>
</evidence>
<proteinExistence type="predicted"/>
<dbReference type="eggNOG" id="ENOG50343HB">
    <property type="taxonomic scope" value="Bacteria"/>
</dbReference>
<keyword evidence="1" id="KW-0472">Membrane</keyword>
<dbReference type="RefSeq" id="WP_013943471.1">
    <property type="nucleotide sequence ID" value="NC_015713.1"/>
</dbReference>
<dbReference type="AlphaFoldDB" id="F8L884"/>
<keyword evidence="1" id="KW-1133">Transmembrane helix</keyword>
<accession>F8L884</accession>
<protein>
    <submittedName>
        <fullName evidence="2">Uncharacterized protein</fullName>
    </submittedName>
</protein>
<evidence type="ECO:0000313" key="2">
    <source>
        <dbReference type="EMBL" id="CCB89004.1"/>
    </source>
</evidence>
<reference evidence="2 3" key="2">
    <citation type="journal article" date="2011" name="Mol. Biol. Evol.">
        <title>Unity in variety--the pan-genome of the Chlamydiae.</title>
        <authorList>
            <person name="Collingro A."/>
            <person name="Tischler P."/>
            <person name="Weinmaier T."/>
            <person name="Penz T."/>
            <person name="Heinz E."/>
            <person name="Brunham R.C."/>
            <person name="Read T.D."/>
            <person name="Bavoil P.M."/>
            <person name="Sachse K."/>
            <person name="Kahane S."/>
            <person name="Friedman M.G."/>
            <person name="Rattei T."/>
            <person name="Myers G.S."/>
            <person name="Horn M."/>
        </authorList>
    </citation>
    <scope>NUCLEOTIDE SEQUENCE [LARGE SCALE GENOMIC DNA]</scope>
    <source>
        <strain evidence="3">ATCC VR-1471 / Z</strain>
    </source>
</reference>
<reference key="1">
    <citation type="journal article" date="2011" name="Mol. Biol. Evol.">
        <title>Unity in variety -- the pan-genome of the Chlamydiae.</title>
        <authorList>
            <person name="Collingro A."/>
            <person name="Tischler P."/>
            <person name="Weinmaier T."/>
            <person name="Penz T."/>
            <person name="Heinz E."/>
            <person name="Brunham R.C."/>
            <person name="Read T.D."/>
            <person name="Bavoil P.M."/>
            <person name="Sachse K."/>
            <person name="Kahane S."/>
            <person name="Friedman M.G."/>
            <person name="Rattei T."/>
            <person name="Myers G.S.A."/>
            <person name="Horn M."/>
        </authorList>
    </citation>
    <scope>NUCLEOTIDE SEQUENCE</scope>
    <source>
        <strain>Z</strain>
    </source>
</reference>
<dbReference type="EMBL" id="FR872582">
    <property type="protein sequence ID" value="CCB89004.1"/>
    <property type="molecule type" value="Genomic_DNA"/>
</dbReference>
<keyword evidence="3" id="KW-1185">Reference proteome</keyword>
<dbReference type="KEGG" id="sng:SNE_A11270"/>
<evidence type="ECO:0000313" key="3">
    <source>
        <dbReference type="Proteomes" id="UP000000496"/>
    </source>
</evidence>
<gene>
    <name evidence="2" type="ordered locus">SNE_A11270</name>
</gene>
<name>F8L884_SIMNZ</name>
<dbReference type="HOGENOM" id="CLU_533053_0_0_0"/>